<keyword evidence="3 12" id="KW-0813">Transport</keyword>
<evidence type="ECO:0000256" key="12">
    <source>
        <dbReference type="RuleBase" id="RU003661"/>
    </source>
</evidence>
<dbReference type="GO" id="GO:0015986">
    <property type="term" value="P:proton motive force-driven ATP synthesis"/>
    <property type="evidence" value="ECO:0007669"/>
    <property type="project" value="InterPro"/>
</dbReference>
<keyword evidence="10 13" id="KW-0472">Membrane</keyword>
<keyword evidence="8 12" id="KW-0406">Ion transport</keyword>
<evidence type="ECO:0000256" key="11">
    <source>
        <dbReference type="ARBA" id="ARBA00023310"/>
    </source>
</evidence>
<reference evidence="14" key="1">
    <citation type="journal article" date="2014" name="Mol. Phylogenet. Evol.">
        <title>Life-history evolution and mitogenomic phylogeny of caecilian amphibians.</title>
        <authorList>
            <person name="San Mauro D."/>
            <person name="Gower D.J."/>
            <person name="Muller H."/>
            <person name="Loader S.P."/>
            <person name="Zardoya R."/>
            <person name="Nussbaum R.A."/>
            <person name="Wilkinson M."/>
        </authorList>
    </citation>
    <scope>NUCLEOTIDE SEQUENCE</scope>
</reference>
<comment type="subcellular location">
    <subcellularLocation>
        <location evidence="1 12">Mitochondrion membrane</location>
        <topology evidence="1 12">Single-pass membrane protein</topology>
    </subcellularLocation>
</comment>
<dbReference type="Pfam" id="PF00895">
    <property type="entry name" value="ATP-synt_8"/>
    <property type="match status" value="1"/>
</dbReference>
<keyword evidence="6 12" id="KW-0375">Hydrogen ion transport</keyword>
<evidence type="ECO:0000256" key="13">
    <source>
        <dbReference type="SAM" id="Phobius"/>
    </source>
</evidence>
<geneLocation type="mitochondrion" evidence="14"/>
<proteinExistence type="inferred from homology"/>
<keyword evidence="11" id="KW-0066">ATP synthesis</keyword>
<protein>
    <recommendedName>
        <fullName evidence="12">ATP synthase complex subunit 8</fullName>
    </recommendedName>
</protein>
<evidence type="ECO:0000313" key="14">
    <source>
        <dbReference type="EMBL" id="AGZ18955.1"/>
    </source>
</evidence>
<dbReference type="PANTHER" id="PTHR39937">
    <property type="entry name" value="ATP SYNTHASE PROTEIN 8"/>
    <property type="match status" value="1"/>
</dbReference>
<evidence type="ECO:0000256" key="2">
    <source>
        <dbReference type="ARBA" id="ARBA00008892"/>
    </source>
</evidence>
<sequence>MPQLNPAPWLTIMLFSWVIFLTIIPTKVIKHAQASNVTSAPEHKHHAPWTWPWP</sequence>
<evidence type="ECO:0000256" key="7">
    <source>
        <dbReference type="ARBA" id="ARBA00022989"/>
    </source>
</evidence>
<keyword evidence="5 12" id="KW-0812">Transmembrane</keyword>
<comment type="similarity">
    <text evidence="2 12">Belongs to the ATPase protein 8 family.</text>
</comment>
<dbReference type="InterPro" id="IPR050635">
    <property type="entry name" value="ATPase_protein_8"/>
</dbReference>
<evidence type="ECO:0000256" key="9">
    <source>
        <dbReference type="ARBA" id="ARBA00023128"/>
    </source>
</evidence>
<evidence type="ECO:0000256" key="5">
    <source>
        <dbReference type="ARBA" id="ARBA00022692"/>
    </source>
</evidence>
<evidence type="ECO:0000256" key="1">
    <source>
        <dbReference type="ARBA" id="ARBA00004304"/>
    </source>
</evidence>
<evidence type="ECO:0000256" key="10">
    <source>
        <dbReference type="ARBA" id="ARBA00023136"/>
    </source>
</evidence>
<dbReference type="GO" id="GO:0045259">
    <property type="term" value="C:proton-transporting ATP synthase complex"/>
    <property type="evidence" value="ECO:0007669"/>
    <property type="project" value="UniProtKB-KW"/>
</dbReference>
<keyword evidence="9 12" id="KW-0496">Mitochondrion</keyword>
<dbReference type="PANTHER" id="PTHR39937:SF1">
    <property type="entry name" value="ATP SYNTHASE PROTEIN 8"/>
    <property type="match status" value="1"/>
</dbReference>
<dbReference type="GO" id="GO:0031966">
    <property type="term" value="C:mitochondrial membrane"/>
    <property type="evidence" value="ECO:0007669"/>
    <property type="project" value="UniProtKB-SubCell"/>
</dbReference>
<name>W5RH94_9AMPH</name>
<evidence type="ECO:0000256" key="3">
    <source>
        <dbReference type="ARBA" id="ARBA00022448"/>
    </source>
</evidence>
<organism evidence="14">
    <name type="scientific">Epicrionops cf. marmoratus UMMZ 190478</name>
    <dbReference type="NCBI Taxonomy" id="1415577"/>
    <lineage>
        <taxon>Eukaryota</taxon>
        <taxon>Metazoa</taxon>
        <taxon>Chordata</taxon>
        <taxon>Craniata</taxon>
        <taxon>Vertebrata</taxon>
        <taxon>Euteleostomi</taxon>
        <taxon>Amphibia</taxon>
        <taxon>Gymnophiona</taxon>
        <taxon>Rhinatrematidae</taxon>
        <taxon>Epicrionops</taxon>
    </lineage>
</organism>
<evidence type="ECO:0000256" key="8">
    <source>
        <dbReference type="ARBA" id="ARBA00023065"/>
    </source>
</evidence>
<evidence type="ECO:0000256" key="4">
    <source>
        <dbReference type="ARBA" id="ARBA00022547"/>
    </source>
</evidence>
<dbReference type="InterPro" id="IPR001421">
    <property type="entry name" value="ATP8_metazoa"/>
</dbReference>
<dbReference type="GO" id="GO:0015078">
    <property type="term" value="F:proton transmembrane transporter activity"/>
    <property type="evidence" value="ECO:0007669"/>
    <property type="project" value="InterPro"/>
</dbReference>
<dbReference type="EMBL" id="KF540151">
    <property type="protein sequence ID" value="AGZ18955.1"/>
    <property type="molecule type" value="Genomic_DNA"/>
</dbReference>
<keyword evidence="4 12" id="KW-0138">CF(0)</keyword>
<accession>W5RH94</accession>
<evidence type="ECO:0000256" key="6">
    <source>
        <dbReference type="ARBA" id="ARBA00022781"/>
    </source>
</evidence>
<dbReference type="AlphaFoldDB" id="W5RH94"/>
<feature type="transmembrane region" description="Helical" evidence="13">
    <location>
        <begin position="6"/>
        <end position="24"/>
    </location>
</feature>
<gene>
    <name evidence="14" type="primary">ATP8</name>
</gene>
<keyword evidence="7 13" id="KW-1133">Transmembrane helix</keyword>